<dbReference type="InterPro" id="IPR013249">
    <property type="entry name" value="RNA_pol_sigma70_r4_t2"/>
</dbReference>
<evidence type="ECO:0000259" key="4">
    <source>
        <dbReference type="Pfam" id="PF08281"/>
    </source>
</evidence>
<dbReference type="InterPro" id="IPR039425">
    <property type="entry name" value="RNA_pol_sigma-70-like"/>
</dbReference>
<evidence type="ECO:0000256" key="2">
    <source>
        <dbReference type="ARBA" id="ARBA00023082"/>
    </source>
</evidence>
<gene>
    <name evidence="5" type="ORF">GCM10023173_22260</name>
</gene>
<dbReference type="SUPFAM" id="SSF88659">
    <property type="entry name" value="Sigma3 and sigma4 domains of RNA polymerase sigma factors"/>
    <property type="match status" value="1"/>
</dbReference>
<keyword evidence="1" id="KW-0805">Transcription regulation</keyword>
<evidence type="ECO:0000256" key="1">
    <source>
        <dbReference type="ARBA" id="ARBA00023015"/>
    </source>
</evidence>
<keyword evidence="6" id="KW-1185">Reference proteome</keyword>
<comment type="caution">
    <text evidence="5">The sequence shown here is derived from an EMBL/GenBank/DDBJ whole genome shotgun (WGS) entry which is preliminary data.</text>
</comment>
<dbReference type="InterPro" id="IPR036388">
    <property type="entry name" value="WH-like_DNA-bd_sf"/>
</dbReference>
<keyword evidence="2" id="KW-0731">Sigma factor</keyword>
<dbReference type="Pfam" id="PF08281">
    <property type="entry name" value="Sigma70_r4_2"/>
    <property type="match status" value="1"/>
</dbReference>
<dbReference type="InterPro" id="IPR014284">
    <property type="entry name" value="RNA_pol_sigma-70_dom"/>
</dbReference>
<evidence type="ECO:0000313" key="6">
    <source>
        <dbReference type="Proteomes" id="UP001500394"/>
    </source>
</evidence>
<dbReference type="Gene3D" id="1.10.10.10">
    <property type="entry name" value="Winged helix-like DNA-binding domain superfamily/Winged helix DNA-binding domain"/>
    <property type="match status" value="1"/>
</dbReference>
<protein>
    <recommendedName>
        <fullName evidence="4">RNA polymerase sigma factor 70 region 4 type 2 domain-containing protein</fullName>
    </recommendedName>
</protein>
<organism evidence="5 6">
    <name type="scientific">Sphingobacterium thermophilum</name>
    <dbReference type="NCBI Taxonomy" id="768534"/>
    <lineage>
        <taxon>Bacteria</taxon>
        <taxon>Pseudomonadati</taxon>
        <taxon>Bacteroidota</taxon>
        <taxon>Sphingobacteriia</taxon>
        <taxon>Sphingobacteriales</taxon>
        <taxon>Sphingobacteriaceae</taxon>
        <taxon>Sphingobacterium</taxon>
    </lineage>
</organism>
<evidence type="ECO:0000313" key="5">
    <source>
        <dbReference type="EMBL" id="GAA4519395.1"/>
    </source>
</evidence>
<sequence length="93" mass="10939">MVYQEYLEKYYDERDQHLLESIVSKDLSTKIHDVMDTLPEKQAKVFKLNKIEDLSYREIAEKLGVSPNTVRNQIAIATKIIRLKVNKLLTILF</sequence>
<dbReference type="PANTHER" id="PTHR43133">
    <property type="entry name" value="RNA POLYMERASE ECF-TYPE SIGMA FACTO"/>
    <property type="match status" value="1"/>
</dbReference>
<dbReference type="PANTHER" id="PTHR43133:SF46">
    <property type="entry name" value="RNA POLYMERASE SIGMA-70 FACTOR ECF SUBFAMILY"/>
    <property type="match status" value="1"/>
</dbReference>
<proteinExistence type="predicted"/>
<keyword evidence="3" id="KW-0804">Transcription</keyword>
<dbReference type="InterPro" id="IPR013324">
    <property type="entry name" value="RNA_pol_sigma_r3/r4-like"/>
</dbReference>
<feature type="domain" description="RNA polymerase sigma factor 70 region 4 type 2" evidence="4">
    <location>
        <begin position="30"/>
        <end position="75"/>
    </location>
</feature>
<accession>A0ABP8R6X2</accession>
<reference evidence="6" key="1">
    <citation type="journal article" date="2019" name="Int. J. Syst. Evol. Microbiol.">
        <title>The Global Catalogue of Microorganisms (GCM) 10K type strain sequencing project: providing services to taxonomists for standard genome sequencing and annotation.</title>
        <authorList>
            <consortium name="The Broad Institute Genomics Platform"/>
            <consortium name="The Broad Institute Genome Sequencing Center for Infectious Disease"/>
            <person name="Wu L."/>
            <person name="Ma J."/>
        </authorList>
    </citation>
    <scope>NUCLEOTIDE SEQUENCE [LARGE SCALE GENOMIC DNA]</scope>
    <source>
        <strain evidence="6">JCM 17858</strain>
    </source>
</reference>
<dbReference type="NCBIfam" id="TIGR02937">
    <property type="entry name" value="sigma70-ECF"/>
    <property type="match status" value="1"/>
</dbReference>
<dbReference type="Proteomes" id="UP001500394">
    <property type="component" value="Unassembled WGS sequence"/>
</dbReference>
<evidence type="ECO:0000256" key="3">
    <source>
        <dbReference type="ARBA" id="ARBA00023163"/>
    </source>
</evidence>
<dbReference type="CDD" id="cd06171">
    <property type="entry name" value="Sigma70_r4"/>
    <property type="match status" value="1"/>
</dbReference>
<name>A0ABP8R6X2_9SPHI</name>
<dbReference type="EMBL" id="BAABGR010000035">
    <property type="protein sequence ID" value="GAA4519395.1"/>
    <property type="molecule type" value="Genomic_DNA"/>
</dbReference>